<evidence type="ECO:0000313" key="4">
    <source>
        <dbReference type="Proteomes" id="UP000000238"/>
    </source>
</evidence>
<gene>
    <name evidence="3" type="ordered locus">HCH_01433</name>
</gene>
<evidence type="ECO:0000256" key="1">
    <source>
        <dbReference type="SAM" id="Phobius"/>
    </source>
</evidence>
<dbReference type="PIRSF" id="PIRSF029543">
    <property type="entry name" value="UCP029543"/>
    <property type="match status" value="1"/>
</dbReference>
<accession>Q2SM30</accession>
<dbReference type="STRING" id="349521.HCH_01433"/>
<dbReference type="NCBIfam" id="NF033919">
    <property type="entry name" value="PA2779_fam"/>
    <property type="match status" value="1"/>
</dbReference>
<dbReference type="InterPro" id="IPR046735">
    <property type="entry name" value="PA2779-like"/>
</dbReference>
<evidence type="ECO:0000256" key="2">
    <source>
        <dbReference type="SAM" id="SignalP"/>
    </source>
</evidence>
<keyword evidence="4" id="KW-1185">Reference proteome</keyword>
<evidence type="ECO:0000313" key="3">
    <source>
        <dbReference type="EMBL" id="ABC28294.1"/>
    </source>
</evidence>
<sequence length="136" mass="14864">MKSKRLIKQVTAVLLSMSMFVLSLQSAAVRAAMVSTDTQIQVEQQNYDREQIMRITGSDEAKEVLLSLGVSQEDVEARVANMTADEIAEFNKQINEMPAGASSAVGIILVIFVILIVLDLLGTTNIFPVIKPIGKR</sequence>
<keyword evidence="1" id="KW-0812">Transmembrane</keyword>
<dbReference type="EMBL" id="CP000155">
    <property type="protein sequence ID" value="ABC28294.1"/>
    <property type="molecule type" value="Genomic_DNA"/>
</dbReference>
<organism evidence="3 4">
    <name type="scientific">Hahella chejuensis (strain KCTC 2396)</name>
    <dbReference type="NCBI Taxonomy" id="349521"/>
    <lineage>
        <taxon>Bacteria</taxon>
        <taxon>Pseudomonadati</taxon>
        <taxon>Pseudomonadota</taxon>
        <taxon>Gammaproteobacteria</taxon>
        <taxon>Oceanospirillales</taxon>
        <taxon>Hahellaceae</taxon>
        <taxon>Hahella</taxon>
    </lineage>
</organism>
<feature type="transmembrane region" description="Helical" evidence="1">
    <location>
        <begin position="104"/>
        <end position="130"/>
    </location>
</feature>
<keyword evidence="1" id="KW-0472">Membrane</keyword>
<dbReference type="Proteomes" id="UP000000238">
    <property type="component" value="Chromosome"/>
</dbReference>
<protein>
    <recommendedName>
        <fullName evidence="5">PA2779 family protein</fullName>
    </recommendedName>
</protein>
<dbReference type="OrthoDB" id="6197588at2"/>
<dbReference type="InterPro" id="IPR016924">
    <property type="entry name" value="UCP029543"/>
</dbReference>
<feature type="signal peptide" evidence="2">
    <location>
        <begin position="1"/>
        <end position="27"/>
    </location>
</feature>
<keyword evidence="2" id="KW-0732">Signal</keyword>
<feature type="chain" id="PRO_5004215615" description="PA2779 family protein" evidence="2">
    <location>
        <begin position="28"/>
        <end position="136"/>
    </location>
</feature>
<keyword evidence="1" id="KW-1133">Transmembrane helix</keyword>
<dbReference type="HOGENOM" id="CLU_146041_0_0_6"/>
<reference evidence="3 4" key="1">
    <citation type="journal article" date="2005" name="Nucleic Acids Res.">
        <title>Genomic blueprint of Hahella chejuensis, a marine microbe producing an algicidal agent.</title>
        <authorList>
            <person name="Jeong H."/>
            <person name="Yim J.H."/>
            <person name="Lee C."/>
            <person name="Choi S.-H."/>
            <person name="Park Y.K."/>
            <person name="Yoon S.H."/>
            <person name="Hur C.-G."/>
            <person name="Kang H.-Y."/>
            <person name="Kim D."/>
            <person name="Lee H.H."/>
            <person name="Park K.H."/>
            <person name="Park S.-H."/>
            <person name="Park H.-S."/>
            <person name="Lee H.K."/>
            <person name="Oh T.K."/>
            <person name="Kim J.F."/>
        </authorList>
    </citation>
    <scope>NUCLEOTIDE SEQUENCE [LARGE SCALE GENOMIC DNA]</scope>
    <source>
        <strain evidence="3 4">KCTC 2396</strain>
    </source>
</reference>
<dbReference type="KEGG" id="hch:HCH_01433"/>
<dbReference type="eggNOG" id="ENOG5032Z0E">
    <property type="taxonomic scope" value="Bacteria"/>
</dbReference>
<evidence type="ECO:0008006" key="5">
    <source>
        <dbReference type="Google" id="ProtNLM"/>
    </source>
</evidence>
<dbReference type="RefSeq" id="WP_011395367.1">
    <property type="nucleotide sequence ID" value="NC_007645.1"/>
</dbReference>
<dbReference type="AlphaFoldDB" id="Q2SM30"/>
<name>Q2SM30_HAHCH</name>
<proteinExistence type="predicted"/>
<dbReference type="Pfam" id="PF20332">
    <property type="entry name" value="DUF6627"/>
    <property type="match status" value="1"/>
</dbReference>